<keyword evidence="1" id="KW-1133">Transmembrane helix</keyword>
<keyword evidence="4" id="KW-1185">Reference proteome</keyword>
<name>A0A4R6YGS6_9GAMM</name>
<feature type="domain" description="CAAX prenyl protease 2/Lysostaphin resistance protein A-like" evidence="2">
    <location>
        <begin position="138"/>
        <end position="234"/>
    </location>
</feature>
<comment type="caution">
    <text evidence="3">The sequence shown here is derived from an EMBL/GenBank/DDBJ whole genome shotgun (WGS) entry which is preliminary data.</text>
</comment>
<accession>A0A4R6YGS6</accession>
<feature type="transmembrane region" description="Helical" evidence="1">
    <location>
        <begin position="175"/>
        <end position="191"/>
    </location>
</feature>
<evidence type="ECO:0000256" key="1">
    <source>
        <dbReference type="SAM" id="Phobius"/>
    </source>
</evidence>
<dbReference type="InterPro" id="IPR003675">
    <property type="entry name" value="Rce1/LyrA-like_dom"/>
</dbReference>
<dbReference type="GO" id="GO:0004175">
    <property type="term" value="F:endopeptidase activity"/>
    <property type="evidence" value="ECO:0007669"/>
    <property type="project" value="UniProtKB-ARBA"/>
</dbReference>
<evidence type="ECO:0000313" key="4">
    <source>
        <dbReference type="Proteomes" id="UP000295293"/>
    </source>
</evidence>
<feature type="transmembrane region" description="Helical" evidence="1">
    <location>
        <begin position="197"/>
        <end position="218"/>
    </location>
</feature>
<organism evidence="3 4">
    <name type="scientific">Tahibacter aquaticus</name>
    <dbReference type="NCBI Taxonomy" id="520092"/>
    <lineage>
        <taxon>Bacteria</taxon>
        <taxon>Pseudomonadati</taxon>
        <taxon>Pseudomonadota</taxon>
        <taxon>Gammaproteobacteria</taxon>
        <taxon>Lysobacterales</taxon>
        <taxon>Rhodanobacteraceae</taxon>
        <taxon>Tahibacter</taxon>
    </lineage>
</organism>
<evidence type="ECO:0000259" key="2">
    <source>
        <dbReference type="Pfam" id="PF02517"/>
    </source>
</evidence>
<dbReference type="AlphaFoldDB" id="A0A4R6YGS6"/>
<feature type="transmembrane region" description="Helical" evidence="1">
    <location>
        <begin position="90"/>
        <end position="112"/>
    </location>
</feature>
<evidence type="ECO:0000313" key="3">
    <source>
        <dbReference type="EMBL" id="TDR35828.1"/>
    </source>
</evidence>
<feature type="transmembrane region" description="Helical" evidence="1">
    <location>
        <begin position="28"/>
        <end position="47"/>
    </location>
</feature>
<dbReference type="OrthoDB" id="2661755at2"/>
<keyword evidence="1" id="KW-0812">Transmembrane</keyword>
<dbReference type="EMBL" id="SNZH01000033">
    <property type="protein sequence ID" value="TDR35828.1"/>
    <property type="molecule type" value="Genomic_DNA"/>
</dbReference>
<dbReference type="RefSeq" id="WP_133821975.1">
    <property type="nucleotide sequence ID" value="NZ_SNZH01000033.1"/>
</dbReference>
<gene>
    <name evidence="3" type="ORF">DFR29_13315</name>
</gene>
<feature type="transmembrane region" description="Helical" evidence="1">
    <location>
        <begin position="53"/>
        <end position="78"/>
    </location>
</feature>
<protein>
    <recommendedName>
        <fullName evidence="2">CAAX prenyl protease 2/Lysostaphin resistance protein A-like domain-containing protein</fullName>
    </recommendedName>
</protein>
<proteinExistence type="predicted"/>
<sequence>MSPPDSPDRRSDFPFYTGEPVPLSGRQWLCVLAGVVLAFCLLVAPWTRPPGAWGMWLPALLFCLVPLGALAAVAGRAWTALFGPVRGREVLQMIGIAALNLAVTVGVGLLFASHHQVSANPAAQSLADAGATARAMRFAAMLPQLLGEELLTILPFLACLWWLHTRWTLGRRTSVVLAWVVSAVPFALVHLPTYGWNLMQCLVVIGTARLVLSLGYLLSRNLWVSTGAHVLNDWTLFGAGLLAATVRA</sequence>
<keyword evidence="1" id="KW-0472">Membrane</keyword>
<dbReference type="Pfam" id="PF02517">
    <property type="entry name" value="Rce1-like"/>
    <property type="match status" value="1"/>
</dbReference>
<reference evidence="3 4" key="1">
    <citation type="submission" date="2019-03" db="EMBL/GenBank/DDBJ databases">
        <title>Genomic Encyclopedia of Type Strains, Phase IV (KMG-IV): sequencing the most valuable type-strain genomes for metagenomic binning, comparative biology and taxonomic classification.</title>
        <authorList>
            <person name="Goeker M."/>
        </authorList>
    </citation>
    <scope>NUCLEOTIDE SEQUENCE [LARGE SCALE GENOMIC DNA]</scope>
    <source>
        <strain evidence="3 4">DSM 21667</strain>
    </source>
</reference>
<dbReference type="GO" id="GO:0080120">
    <property type="term" value="P:CAAX-box protein maturation"/>
    <property type="evidence" value="ECO:0007669"/>
    <property type="project" value="UniProtKB-ARBA"/>
</dbReference>
<dbReference type="Proteomes" id="UP000295293">
    <property type="component" value="Unassembled WGS sequence"/>
</dbReference>